<evidence type="ECO:0000313" key="2">
    <source>
        <dbReference type="Proteomes" id="UP001268610"/>
    </source>
</evidence>
<name>A0AAJ2LR92_9HYPH</name>
<sequence length="113" mass="12461">VEREIKTPSSTVLVKQLIEQHRPLLNEAIAETLQHSLAHALQEQKQGIMDGVGEIVSKAIADTPELHNILRLFPVVGSRLEQQIQSIGQRLGENITAGLIEPFTQSAHSKRAN</sequence>
<dbReference type="Proteomes" id="UP001268610">
    <property type="component" value="Unassembled WGS sequence"/>
</dbReference>
<evidence type="ECO:0000313" key="1">
    <source>
        <dbReference type="EMBL" id="MDR9778818.1"/>
    </source>
</evidence>
<organism evidence="1 2">
    <name type="scientific">Rhizobium hidalgonense</name>
    <dbReference type="NCBI Taxonomy" id="1538159"/>
    <lineage>
        <taxon>Bacteria</taxon>
        <taxon>Pseudomonadati</taxon>
        <taxon>Pseudomonadota</taxon>
        <taxon>Alphaproteobacteria</taxon>
        <taxon>Hyphomicrobiales</taxon>
        <taxon>Rhizobiaceae</taxon>
        <taxon>Rhizobium/Agrobacterium group</taxon>
        <taxon>Rhizobium</taxon>
    </lineage>
</organism>
<dbReference type="EMBL" id="JAVLSF010001246">
    <property type="protein sequence ID" value="MDR9778818.1"/>
    <property type="molecule type" value="Genomic_DNA"/>
</dbReference>
<comment type="caution">
    <text evidence="1">The sequence shown here is derived from an EMBL/GenBank/DDBJ whole genome shotgun (WGS) entry which is preliminary data.</text>
</comment>
<accession>A0AAJ2LR92</accession>
<gene>
    <name evidence="1" type="ORF">RJJ65_40440</name>
</gene>
<reference evidence="1" key="1">
    <citation type="submission" date="2023-04" db="EMBL/GenBank/DDBJ databases">
        <title>Genomic characterization of faba bean (Vicia faba) microsymbionts in Mexican soils.</title>
        <authorList>
            <person name="Rivera Orduna F.N."/>
            <person name="Guevara-Luna J."/>
            <person name="Yan J."/>
            <person name="Arroyo-Herrera I."/>
            <person name="Li Y."/>
            <person name="Vasquez-Murrieta M.S."/>
            <person name="Wang E.T."/>
        </authorList>
    </citation>
    <scope>NUCLEOTIDE SEQUENCE</scope>
    <source>
        <strain evidence="1">CH26</strain>
    </source>
</reference>
<dbReference type="AlphaFoldDB" id="A0AAJ2LR92"/>
<protein>
    <submittedName>
        <fullName evidence="1">Uncharacterized protein</fullName>
    </submittedName>
</protein>
<feature type="non-terminal residue" evidence="1">
    <location>
        <position position="1"/>
    </location>
</feature>
<proteinExistence type="predicted"/>
<feature type="non-terminal residue" evidence="1">
    <location>
        <position position="113"/>
    </location>
</feature>